<proteinExistence type="inferred from homology"/>
<comment type="similarity">
    <text evidence="1">Belongs to the SNW family.</text>
</comment>
<dbReference type="AlphaFoldDB" id="G0U290"/>
<feature type="region of interest" description="Disordered" evidence="2">
    <location>
        <begin position="395"/>
        <end position="444"/>
    </location>
</feature>
<dbReference type="EMBL" id="HE573025">
    <property type="protein sequence ID" value="CCC50393.1"/>
    <property type="molecule type" value="Genomic_DNA"/>
</dbReference>
<dbReference type="Pfam" id="PF02731">
    <property type="entry name" value="SKIP_SNW"/>
    <property type="match status" value="1"/>
</dbReference>
<dbReference type="InterPro" id="IPR004015">
    <property type="entry name" value="SKI-int_prot_SKIP_SNW-dom"/>
</dbReference>
<dbReference type="VEuPathDB" id="TriTrypDB:TvY486_0902160"/>
<evidence type="ECO:0000256" key="1">
    <source>
        <dbReference type="ARBA" id="ARBA00010197"/>
    </source>
</evidence>
<evidence type="ECO:0000256" key="2">
    <source>
        <dbReference type="SAM" id="MobiDB-lite"/>
    </source>
</evidence>
<name>G0U290_TRYVY</name>
<sequence>MRSVSEDGGAFAECYYAQYPLGMGKGPLPFSLSALAVSSVHAGDALANISQRNERCDTAGQESDSRGLELTTEATREAMEVLLECRQREEEDFSGRKIRRASRKKPVLEISLSDEAGVQGVHDPAPIVRSPTRAARSLVDTVTVGGSNSGKDETSGTMVVPFSVSNWKNKRKLVIPLEQRMAQHSDVQAAGGGRIGEHVMQLAMAMQRARKEVEAEQLARDRARQEEEERRQAEKEAEATRHAKEILEKTAEDIHQSTVGRRKETREERLERIRLERELREQEKQQEMRQRRLTKAATRLGMSLEALEADEELLKTVNNSDATYALVNTHNPNFIHPPSGRTSVMEHGQSSVDQVPSLYTDDADVGTRPPGASALRKGVFGSAVISNEGIRREMEALEKLEKQQTEPKDGLRLTDDSVHSSEEEEEDGLGMDRLMKRIKKKPRL</sequence>
<reference evidence="4" key="1">
    <citation type="journal article" date="2012" name="Proc. Natl. Acad. Sci. U.S.A.">
        <title>Antigenic diversity is generated by distinct evolutionary mechanisms in African trypanosome species.</title>
        <authorList>
            <person name="Jackson A.P."/>
            <person name="Berry A."/>
            <person name="Aslett M."/>
            <person name="Allison H.C."/>
            <person name="Burton P."/>
            <person name="Vavrova-Anderson J."/>
            <person name="Brown R."/>
            <person name="Browne H."/>
            <person name="Corton N."/>
            <person name="Hauser H."/>
            <person name="Gamble J."/>
            <person name="Gilderthorp R."/>
            <person name="Marcello L."/>
            <person name="McQuillan J."/>
            <person name="Otto T.D."/>
            <person name="Quail M.A."/>
            <person name="Sanders M.J."/>
            <person name="van Tonder A."/>
            <person name="Ginger M.L."/>
            <person name="Field M.C."/>
            <person name="Barry J.D."/>
            <person name="Hertz-Fowler C."/>
            <person name="Berriman M."/>
        </authorList>
    </citation>
    <scope>NUCLEOTIDE SEQUENCE</scope>
    <source>
        <strain evidence="4">Y486</strain>
    </source>
</reference>
<feature type="domain" description="SKI-interacting protein SKIP SNW" evidence="3">
    <location>
        <begin position="154"/>
        <end position="246"/>
    </location>
</feature>
<evidence type="ECO:0000313" key="4">
    <source>
        <dbReference type="EMBL" id="CCC50393.1"/>
    </source>
</evidence>
<feature type="compositionally biased region" description="Basic and acidic residues" evidence="2">
    <location>
        <begin position="395"/>
        <end position="421"/>
    </location>
</feature>
<evidence type="ECO:0000259" key="3">
    <source>
        <dbReference type="Pfam" id="PF02731"/>
    </source>
</evidence>
<dbReference type="GO" id="GO:0000398">
    <property type="term" value="P:mRNA splicing, via spliceosome"/>
    <property type="evidence" value="ECO:0007669"/>
    <property type="project" value="InterPro"/>
</dbReference>
<dbReference type="PANTHER" id="PTHR12096">
    <property type="entry name" value="NUCLEAR PROTEIN SKIP-RELATED"/>
    <property type="match status" value="1"/>
</dbReference>
<protein>
    <recommendedName>
        <fullName evidence="3">SKI-interacting protein SKIP SNW domain-containing protein</fullName>
    </recommendedName>
</protein>
<gene>
    <name evidence="4" type="ORF">TVY486_0902160</name>
</gene>
<dbReference type="GO" id="GO:0005681">
    <property type="term" value="C:spliceosomal complex"/>
    <property type="evidence" value="ECO:0007669"/>
    <property type="project" value="InterPro"/>
</dbReference>
<accession>G0U290</accession>
<dbReference type="InterPro" id="IPR017862">
    <property type="entry name" value="SKI-int_prot_SKIP"/>
</dbReference>
<organism evidence="4">
    <name type="scientific">Trypanosoma vivax (strain Y486)</name>
    <dbReference type="NCBI Taxonomy" id="1055687"/>
    <lineage>
        <taxon>Eukaryota</taxon>
        <taxon>Discoba</taxon>
        <taxon>Euglenozoa</taxon>
        <taxon>Kinetoplastea</taxon>
        <taxon>Metakinetoplastina</taxon>
        <taxon>Trypanosomatida</taxon>
        <taxon>Trypanosomatidae</taxon>
        <taxon>Trypanosoma</taxon>
        <taxon>Duttonella</taxon>
    </lineage>
</organism>
<feature type="region of interest" description="Disordered" evidence="2">
    <location>
        <begin position="213"/>
        <end position="242"/>
    </location>
</feature>